<keyword evidence="3" id="KW-0238">DNA-binding</keyword>
<dbReference type="SUPFAM" id="SSF53850">
    <property type="entry name" value="Periplasmic binding protein-like II"/>
    <property type="match status" value="1"/>
</dbReference>
<keyword evidence="7" id="KW-1185">Reference proteome</keyword>
<proteinExistence type="inferred from homology"/>
<evidence type="ECO:0000256" key="4">
    <source>
        <dbReference type="ARBA" id="ARBA00023163"/>
    </source>
</evidence>
<reference evidence="7" key="1">
    <citation type="submission" date="2015-09" db="EMBL/GenBank/DDBJ databases">
        <authorList>
            <person name="Rodrigo-Torres Lidia"/>
            <person name="Arahal R.David."/>
        </authorList>
    </citation>
    <scope>NUCLEOTIDE SEQUENCE [LARGE SCALE GENOMIC DNA]</scope>
    <source>
        <strain evidence="7">CECT 7735</strain>
    </source>
</reference>
<evidence type="ECO:0000313" key="7">
    <source>
        <dbReference type="Proteomes" id="UP000051870"/>
    </source>
</evidence>
<dbReference type="GO" id="GO:0003677">
    <property type="term" value="F:DNA binding"/>
    <property type="evidence" value="ECO:0007669"/>
    <property type="project" value="UniProtKB-KW"/>
</dbReference>
<dbReference type="InterPro" id="IPR036390">
    <property type="entry name" value="WH_DNA-bd_sf"/>
</dbReference>
<keyword evidence="4" id="KW-0804">Transcription</keyword>
<dbReference type="SUPFAM" id="SSF46785">
    <property type="entry name" value="Winged helix' DNA-binding domain"/>
    <property type="match status" value="1"/>
</dbReference>
<evidence type="ECO:0000256" key="3">
    <source>
        <dbReference type="ARBA" id="ARBA00023125"/>
    </source>
</evidence>
<sequence>MVNLRKDVHLLRNVVAFQAASRSENFTKAAAALGVSRVAVSRQIAELEHAIGQKLFSRNHRMVALTRNGEVFAKEVNPALDAIAQALANQRADASDARLSVTVTSAFATYWLMPRLIDFGARFPDIEVNLVVSDRYIDIDAEGIDVAVRYGPKAPTEAGWCPLVQEAIFPVYSPRYAARTPLKNEGDLRQERLLFLSGKYRAEARWQHWFSERGLNPPEERLGVSVNTYINMLQAAIEGQGIALAGRPLVDTFLEDGSLIAMADIPALERDSYYLYCRQNHENAKIFSDWIEAQFDTDRHPDGKEVSPVPNK</sequence>
<dbReference type="InterPro" id="IPR005119">
    <property type="entry name" value="LysR_subst-bd"/>
</dbReference>
<evidence type="ECO:0000313" key="6">
    <source>
        <dbReference type="EMBL" id="CUJ81505.1"/>
    </source>
</evidence>
<dbReference type="Gene3D" id="3.40.190.10">
    <property type="entry name" value="Periplasmic binding protein-like II"/>
    <property type="match status" value="2"/>
</dbReference>
<protein>
    <submittedName>
        <fullName evidence="6">Gcv operon activator</fullName>
    </submittedName>
</protein>
<dbReference type="InterPro" id="IPR036388">
    <property type="entry name" value="WH-like_DNA-bd_sf"/>
</dbReference>
<dbReference type="PANTHER" id="PTHR30537">
    <property type="entry name" value="HTH-TYPE TRANSCRIPTIONAL REGULATOR"/>
    <property type="match status" value="1"/>
</dbReference>
<dbReference type="PRINTS" id="PR00039">
    <property type="entry name" value="HTHLYSR"/>
</dbReference>
<comment type="similarity">
    <text evidence="1">Belongs to the LysR transcriptional regulatory family.</text>
</comment>
<evidence type="ECO:0000256" key="2">
    <source>
        <dbReference type="ARBA" id="ARBA00023015"/>
    </source>
</evidence>
<evidence type="ECO:0000256" key="1">
    <source>
        <dbReference type="ARBA" id="ARBA00009437"/>
    </source>
</evidence>
<gene>
    <name evidence="6" type="primary">gcvA_1</name>
    <name evidence="6" type="ORF">PH7735_00029</name>
</gene>
<dbReference type="PROSITE" id="PS50931">
    <property type="entry name" value="HTH_LYSR"/>
    <property type="match status" value="1"/>
</dbReference>
<dbReference type="AlphaFoldDB" id="A0A0N7M803"/>
<dbReference type="STRING" id="1715693.PH7735_00029"/>
<dbReference type="EMBL" id="CYTW01000001">
    <property type="protein sequence ID" value="CUJ81505.1"/>
    <property type="molecule type" value="Genomic_DNA"/>
</dbReference>
<dbReference type="Proteomes" id="UP000051870">
    <property type="component" value="Unassembled WGS sequence"/>
</dbReference>
<keyword evidence="2" id="KW-0805">Transcription regulation</keyword>
<organism evidence="6 7">
    <name type="scientific">Shimia thalassica</name>
    <dbReference type="NCBI Taxonomy" id="1715693"/>
    <lineage>
        <taxon>Bacteria</taxon>
        <taxon>Pseudomonadati</taxon>
        <taxon>Pseudomonadota</taxon>
        <taxon>Alphaproteobacteria</taxon>
        <taxon>Rhodobacterales</taxon>
        <taxon>Roseobacteraceae</taxon>
    </lineage>
</organism>
<dbReference type="PANTHER" id="PTHR30537:SF5">
    <property type="entry name" value="HTH-TYPE TRANSCRIPTIONAL ACTIVATOR TTDR-RELATED"/>
    <property type="match status" value="1"/>
</dbReference>
<name>A0A0N7M803_9RHOB</name>
<dbReference type="InterPro" id="IPR058163">
    <property type="entry name" value="LysR-type_TF_proteobact-type"/>
</dbReference>
<dbReference type="Pfam" id="PF00126">
    <property type="entry name" value="HTH_1"/>
    <property type="match status" value="1"/>
</dbReference>
<dbReference type="CDD" id="cd08432">
    <property type="entry name" value="PBP2_GcdR_TrpI_HvrB_AmpR_like"/>
    <property type="match status" value="1"/>
</dbReference>
<dbReference type="InterPro" id="IPR000847">
    <property type="entry name" value="LysR_HTH_N"/>
</dbReference>
<dbReference type="Pfam" id="PF03466">
    <property type="entry name" value="LysR_substrate"/>
    <property type="match status" value="1"/>
</dbReference>
<dbReference type="GO" id="GO:0003700">
    <property type="term" value="F:DNA-binding transcription factor activity"/>
    <property type="evidence" value="ECO:0007669"/>
    <property type="project" value="InterPro"/>
</dbReference>
<feature type="domain" description="HTH lysR-type" evidence="5">
    <location>
        <begin position="9"/>
        <end position="66"/>
    </location>
</feature>
<dbReference type="Gene3D" id="1.10.10.10">
    <property type="entry name" value="Winged helix-like DNA-binding domain superfamily/Winged helix DNA-binding domain"/>
    <property type="match status" value="1"/>
</dbReference>
<accession>A0A0N7M803</accession>
<evidence type="ECO:0000259" key="5">
    <source>
        <dbReference type="PROSITE" id="PS50931"/>
    </source>
</evidence>